<feature type="binding site" evidence="13">
    <location>
        <position position="384"/>
    </location>
    <ligand>
        <name>substrate</name>
    </ligand>
</feature>
<dbReference type="InterPro" id="IPR033247">
    <property type="entry name" value="Transketolase_fam"/>
</dbReference>
<evidence type="ECO:0000313" key="20">
    <source>
        <dbReference type="Proteomes" id="UP000439917"/>
    </source>
</evidence>
<dbReference type="Proteomes" id="UP000439917">
    <property type="component" value="Unassembled WGS sequence"/>
</dbReference>
<dbReference type="PANTHER" id="PTHR43522">
    <property type="entry name" value="TRANSKETOLASE"/>
    <property type="match status" value="1"/>
</dbReference>
<feature type="binding site" evidence="15">
    <location>
        <position position="184"/>
    </location>
    <ligand>
        <name>Mg(2+)</name>
        <dbReference type="ChEBI" id="CHEBI:18420"/>
    </ligand>
</feature>
<comment type="cofactor">
    <cofactor evidence="17">
        <name>Mg(2+)</name>
        <dbReference type="ChEBI" id="CHEBI:18420"/>
    </cofactor>
    <cofactor evidence="17">
        <name>Ca(2+)</name>
        <dbReference type="ChEBI" id="CHEBI:29108"/>
    </cofactor>
    <cofactor evidence="17">
        <name>Mn(2+)</name>
        <dbReference type="ChEBI" id="CHEBI:29035"/>
    </cofactor>
    <cofactor evidence="17">
        <name>Co(2+)</name>
        <dbReference type="ChEBI" id="CHEBI:48828"/>
    </cofactor>
    <text evidence="17">Binds 1 Mg(2+) ion per subunit. Can also utilize other divalent metal cations, such as Ca(2+), Mn(2+) and Co(2+).</text>
</comment>
<feature type="binding site" evidence="13">
    <location>
        <position position="25"/>
    </location>
    <ligand>
        <name>substrate</name>
    </ligand>
</feature>
<feature type="binding site" evidence="13">
    <location>
        <position position="260"/>
    </location>
    <ligand>
        <name>substrate</name>
    </ligand>
</feature>
<comment type="function">
    <text evidence="17">Catalyzes the transfer of a two-carbon ketol group from a ketose donor to an aldose acceptor, via a covalent intermediate with the cofactor thiamine pyrophosphate.</text>
</comment>
<feature type="binding site" evidence="13">
    <location>
        <position position="460"/>
    </location>
    <ligand>
        <name>substrate</name>
    </ligand>
</feature>
<name>A0AAN5X183_CROSK</name>
<evidence type="ECO:0000256" key="6">
    <source>
        <dbReference type="ARBA" id="ARBA00022679"/>
    </source>
</evidence>
<evidence type="ECO:0000256" key="17">
    <source>
        <dbReference type="RuleBase" id="RU004996"/>
    </source>
</evidence>
<dbReference type="PANTHER" id="PTHR43522:SF13">
    <property type="entry name" value="TRANSKETOLASE 2"/>
    <property type="match status" value="1"/>
</dbReference>
<evidence type="ECO:0000256" key="1">
    <source>
        <dbReference type="ARBA" id="ARBA00001913"/>
    </source>
</evidence>
<feature type="active site" description="Proton donor" evidence="12">
    <location>
        <position position="410"/>
    </location>
</feature>
<evidence type="ECO:0000256" key="4">
    <source>
        <dbReference type="ARBA" id="ARBA00011738"/>
    </source>
</evidence>
<keyword evidence="9 15" id="KW-0460">Magnesium</keyword>
<keyword evidence="7 15" id="KW-0479">Metal-binding</keyword>
<gene>
    <name evidence="19" type="primary">tkt</name>
    <name evidence="19" type="ORF">FZI38_18790</name>
</gene>
<comment type="cofactor">
    <cofactor evidence="14">
        <name>thiamine diphosphate</name>
        <dbReference type="ChEBI" id="CHEBI:58937"/>
    </cofactor>
    <text evidence="14">Binds 1 thiamine pyrophosphate per subunit. During the reaction, the substrate forms a covalent intermediate with the cofactor.</text>
</comment>
<dbReference type="FunFam" id="3.40.50.920:FF:000003">
    <property type="entry name" value="Transketolase"/>
    <property type="match status" value="1"/>
</dbReference>
<keyword evidence="10 14" id="KW-0786">Thiamine pyrophosphate</keyword>
<feature type="binding site" evidence="15">
    <location>
        <position position="186"/>
    </location>
    <ligand>
        <name>Mg(2+)</name>
        <dbReference type="ChEBI" id="CHEBI:18420"/>
    </ligand>
</feature>
<keyword evidence="8 17" id="KW-0106">Calcium</keyword>
<evidence type="ECO:0000256" key="16">
    <source>
        <dbReference type="PIRSR" id="PIRSR605478-5"/>
    </source>
</evidence>
<protein>
    <recommendedName>
        <fullName evidence="5 11">Transketolase</fullName>
        <ecNumber evidence="5 11">2.2.1.1</ecNumber>
    </recommendedName>
</protein>
<feature type="site" description="Important for catalytic activity" evidence="16">
    <location>
        <position position="260"/>
    </location>
</feature>
<dbReference type="Pfam" id="PF00456">
    <property type="entry name" value="Transketolase_N"/>
    <property type="match status" value="1"/>
</dbReference>
<feature type="binding site" evidence="14">
    <location>
        <position position="155"/>
    </location>
    <ligand>
        <name>thiamine diphosphate</name>
        <dbReference type="ChEBI" id="CHEBI:58937"/>
    </ligand>
</feature>
<proteinExistence type="inferred from homology"/>
<evidence type="ECO:0000256" key="10">
    <source>
        <dbReference type="ARBA" id="ARBA00023052"/>
    </source>
</evidence>
<dbReference type="SMART" id="SM00861">
    <property type="entry name" value="Transket_pyr"/>
    <property type="match status" value="1"/>
</dbReference>
<comment type="cofactor">
    <cofactor evidence="1">
        <name>Ca(2+)</name>
        <dbReference type="ChEBI" id="CHEBI:29108"/>
    </cofactor>
</comment>
<feature type="site" description="Important for catalytic activity" evidence="16">
    <location>
        <position position="25"/>
    </location>
</feature>
<dbReference type="PROSITE" id="PS00801">
    <property type="entry name" value="TRANSKETOLASE_1"/>
    <property type="match status" value="1"/>
</dbReference>
<dbReference type="FunFam" id="3.40.50.970:FF:000004">
    <property type="entry name" value="Transketolase"/>
    <property type="match status" value="1"/>
</dbReference>
<dbReference type="InterPro" id="IPR049557">
    <property type="entry name" value="Transketolase_CS"/>
</dbReference>
<organism evidence="19 20">
    <name type="scientific">Cronobacter sakazakii</name>
    <name type="common">Enterobacter sakazakii</name>
    <dbReference type="NCBI Taxonomy" id="28141"/>
    <lineage>
        <taxon>Bacteria</taxon>
        <taxon>Pseudomonadati</taxon>
        <taxon>Pseudomonadota</taxon>
        <taxon>Gammaproteobacteria</taxon>
        <taxon>Enterobacterales</taxon>
        <taxon>Enterobacteriaceae</taxon>
        <taxon>Cronobacter</taxon>
    </lineage>
</organism>
<evidence type="ECO:0000256" key="3">
    <source>
        <dbReference type="ARBA" id="ARBA00007131"/>
    </source>
</evidence>
<dbReference type="CDD" id="cd07033">
    <property type="entry name" value="TPP_PYR_DXS_TK_like"/>
    <property type="match status" value="1"/>
</dbReference>
<dbReference type="InterPro" id="IPR005474">
    <property type="entry name" value="Transketolase_N"/>
</dbReference>
<evidence type="ECO:0000256" key="2">
    <source>
        <dbReference type="ARBA" id="ARBA00001941"/>
    </source>
</evidence>
<dbReference type="Gene3D" id="3.40.50.920">
    <property type="match status" value="1"/>
</dbReference>
<dbReference type="EMBL" id="WAGF01000019">
    <property type="protein sequence ID" value="KAB0875984.1"/>
    <property type="molecule type" value="Genomic_DNA"/>
</dbReference>
<evidence type="ECO:0000256" key="11">
    <source>
        <dbReference type="NCBIfam" id="TIGR00232"/>
    </source>
</evidence>
<feature type="binding site" evidence="13">
    <location>
        <position position="519"/>
    </location>
    <ligand>
        <name>substrate</name>
    </ligand>
</feature>
<dbReference type="CDD" id="cd02012">
    <property type="entry name" value="TPP_TK"/>
    <property type="match status" value="1"/>
</dbReference>
<dbReference type="InterPro" id="IPR020826">
    <property type="entry name" value="Transketolase_BS"/>
</dbReference>
<dbReference type="InterPro" id="IPR005478">
    <property type="entry name" value="Transketolase_bac-like"/>
</dbReference>
<accession>A0AAN5X183</accession>
<dbReference type="Pfam" id="PF22613">
    <property type="entry name" value="Transketolase_C_1"/>
    <property type="match status" value="1"/>
</dbReference>
<feature type="binding site" evidence="13">
    <location>
        <position position="357"/>
    </location>
    <ligand>
        <name>substrate</name>
    </ligand>
</feature>
<dbReference type="GO" id="GO:0046872">
    <property type="term" value="F:metal ion binding"/>
    <property type="evidence" value="ECO:0007669"/>
    <property type="project" value="UniProtKB-KW"/>
</dbReference>
<comment type="cofactor">
    <cofactor evidence="15">
        <name>Mg(2+)</name>
        <dbReference type="ChEBI" id="CHEBI:18420"/>
    </cofactor>
    <text evidence="15">Binds 1 Mg(2+) ion per subunit. Can also utilize other divalent metal cations, such as Ca(2+), Mn(2+) and Co(2+).</text>
</comment>
<evidence type="ECO:0000256" key="9">
    <source>
        <dbReference type="ARBA" id="ARBA00022842"/>
    </source>
</evidence>
<feature type="binding site" evidence="13">
    <location>
        <position position="472"/>
    </location>
    <ligand>
        <name>substrate</name>
    </ligand>
</feature>
<feature type="binding site" evidence="13">
    <location>
        <position position="468"/>
    </location>
    <ligand>
        <name>substrate</name>
    </ligand>
</feature>
<evidence type="ECO:0000256" key="14">
    <source>
        <dbReference type="PIRSR" id="PIRSR605478-3"/>
    </source>
</evidence>
<comment type="cofactor">
    <cofactor evidence="2">
        <name>Co(2+)</name>
        <dbReference type="ChEBI" id="CHEBI:48828"/>
    </cofactor>
</comment>
<feature type="binding site" evidence="14">
    <location>
        <position position="436"/>
    </location>
    <ligand>
        <name>thiamine diphosphate</name>
        <dbReference type="ChEBI" id="CHEBI:58937"/>
    </ligand>
</feature>
<dbReference type="GO" id="GO:0009052">
    <property type="term" value="P:pentose-phosphate shunt, non-oxidative branch"/>
    <property type="evidence" value="ECO:0007669"/>
    <property type="project" value="UniProtKB-ARBA"/>
</dbReference>
<comment type="similarity">
    <text evidence="3 17">Belongs to the transketolase family.</text>
</comment>
<dbReference type="GO" id="GO:0005829">
    <property type="term" value="C:cytosol"/>
    <property type="evidence" value="ECO:0007669"/>
    <property type="project" value="TreeGrafter"/>
</dbReference>
<evidence type="ECO:0000256" key="15">
    <source>
        <dbReference type="PIRSR" id="PIRSR605478-4"/>
    </source>
</evidence>
<evidence type="ECO:0000256" key="12">
    <source>
        <dbReference type="PIRSR" id="PIRSR605478-1"/>
    </source>
</evidence>
<dbReference type="AlphaFoldDB" id="A0AAN5X183"/>
<comment type="caution">
    <text evidence="19">The sequence shown here is derived from an EMBL/GenBank/DDBJ whole genome shotgun (WGS) entry which is preliminary data.</text>
</comment>
<feature type="domain" description="Transketolase-like pyrimidine-binding" evidence="18">
    <location>
        <begin position="354"/>
        <end position="524"/>
    </location>
</feature>
<feature type="binding site" evidence="14">
    <location>
        <position position="260"/>
    </location>
    <ligand>
        <name>thiamine diphosphate</name>
        <dbReference type="ChEBI" id="CHEBI:58937"/>
    </ligand>
</feature>
<dbReference type="EC" id="2.2.1.1" evidence="5 11"/>
<dbReference type="GO" id="GO:0004802">
    <property type="term" value="F:transketolase activity"/>
    <property type="evidence" value="ECO:0007669"/>
    <property type="project" value="UniProtKB-UniRule"/>
</dbReference>
<keyword evidence="6 17" id="KW-0808">Transferase</keyword>
<dbReference type="SUPFAM" id="SSF52518">
    <property type="entry name" value="Thiamin diphosphate-binding fold (THDP-binding)"/>
    <property type="match status" value="2"/>
</dbReference>
<feature type="binding site" evidence="14">
    <location>
        <begin position="113"/>
        <end position="115"/>
    </location>
    <ligand>
        <name>thiamine diphosphate</name>
        <dbReference type="ChEBI" id="CHEBI:58937"/>
    </ligand>
</feature>
<dbReference type="Gene3D" id="3.40.50.970">
    <property type="match status" value="2"/>
</dbReference>
<dbReference type="PROSITE" id="PS00802">
    <property type="entry name" value="TRANSKETOLASE_2"/>
    <property type="match status" value="1"/>
</dbReference>
<dbReference type="InterPro" id="IPR009014">
    <property type="entry name" value="Transketo_C/PFOR_II"/>
</dbReference>
<feature type="binding site" evidence="14">
    <location>
        <position position="65"/>
    </location>
    <ligand>
        <name>thiamine diphosphate</name>
        <dbReference type="ChEBI" id="CHEBI:58937"/>
    </ligand>
</feature>
<dbReference type="Pfam" id="PF02779">
    <property type="entry name" value="Transket_pyr"/>
    <property type="match status" value="1"/>
</dbReference>
<dbReference type="SUPFAM" id="SSF52922">
    <property type="entry name" value="TK C-terminal domain-like"/>
    <property type="match status" value="1"/>
</dbReference>
<evidence type="ECO:0000256" key="5">
    <source>
        <dbReference type="ARBA" id="ARBA00013152"/>
    </source>
</evidence>
<dbReference type="FunFam" id="3.40.50.970:FF:000003">
    <property type="entry name" value="Transketolase"/>
    <property type="match status" value="1"/>
</dbReference>
<dbReference type="NCBIfam" id="TIGR00232">
    <property type="entry name" value="tktlase_bact"/>
    <property type="match status" value="1"/>
</dbReference>
<evidence type="ECO:0000313" key="19">
    <source>
        <dbReference type="EMBL" id="KAB0875984.1"/>
    </source>
</evidence>
<dbReference type="InterPro" id="IPR029061">
    <property type="entry name" value="THDP-binding"/>
</dbReference>
<feature type="binding site" evidence="15">
    <location>
        <position position="154"/>
    </location>
    <ligand>
        <name>Mg(2+)</name>
        <dbReference type="ChEBI" id="CHEBI:18420"/>
    </ligand>
</feature>
<evidence type="ECO:0000256" key="7">
    <source>
        <dbReference type="ARBA" id="ARBA00022723"/>
    </source>
</evidence>
<dbReference type="InterPro" id="IPR055152">
    <property type="entry name" value="Transketolase-like_C_2"/>
</dbReference>
<evidence type="ECO:0000259" key="18">
    <source>
        <dbReference type="SMART" id="SM00861"/>
    </source>
</evidence>
<feature type="binding site" evidence="14">
    <location>
        <position position="184"/>
    </location>
    <ligand>
        <name>thiamine diphosphate</name>
        <dbReference type="ChEBI" id="CHEBI:58937"/>
    </ligand>
</feature>
<comment type="catalytic activity">
    <reaction evidence="17">
        <text>D-sedoheptulose 7-phosphate + D-glyceraldehyde 3-phosphate = aldehydo-D-ribose 5-phosphate + D-xylulose 5-phosphate</text>
        <dbReference type="Rhea" id="RHEA:10508"/>
        <dbReference type="ChEBI" id="CHEBI:57483"/>
        <dbReference type="ChEBI" id="CHEBI:57737"/>
        <dbReference type="ChEBI" id="CHEBI:58273"/>
        <dbReference type="ChEBI" id="CHEBI:59776"/>
        <dbReference type="EC" id="2.2.1.1"/>
    </reaction>
</comment>
<evidence type="ECO:0000256" key="13">
    <source>
        <dbReference type="PIRSR" id="PIRSR605478-2"/>
    </source>
</evidence>
<sequence length="664" mass="72736">MSRQLLANAIRALSMDAVQKAKSGHPGAPMGMADIAEVLWNDFLKHNPTNPTWYDRDRFILSNGHASMLLYSLLHLSGYDLPMEELKNFRQLHSKTPGHPEIGYTPGVETTTGPLGQGLANAVGLAIAEKTLAAQFNRPGHEIVDHNTYVFMGDGCLMEGISHEVCSLAGTLGLGKLIGFYDHNGISIDGETEGWFTDDTAKRFEAYHWHVVHEIDGHDPEAIKRAIEEAKQVTDKPSLIICRTVIGFGSPNKAGKEESHGAALGEEEVALTRKQLGWNYPPFEIPDEVYKGWDAKEKGRRVEASWNEKFAAYQEAYPELAAEFNRRMGGEMPENWQQVTQEYIEKLQAEPAKIASRKASQNALNVYGPVLPELLGGSADLAPSNLTIWSGSTSLKEDPAGNYIHYGVREFGMTAIANGIAHHGGFVPYTATFLMFVEYARNAARMAALMKARQIMVYTHDSIGLGEDGPTHQAVEQLASLRLTPNFSTWRPCDQVETAVAWKAAIERHNGPTALILSRQNLAQIERPPQQLKDVARGGYILKDAGGKPDLILIATGSEVEIAVQAAEKLRGDGVAVRVVSLPSTDVFDAQDEAYRESVLPSDVSARVAVEAGIADYWYKYVGLKGAIVGMTGYGESAPAEKLFPYFGFTVENVVEKARKVLGK</sequence>
<comment type="subunit">
    <text evidence="4 17">Homodimer.</text>
</comment>
<evidence type="ECO:0000256" key="8">
    <source>
        <dbReference type="ARBA" id="ARBA00022837"/>
    </source>
</evidence>
<dbReference type="InterPro" id="IPR005475">
    <property type="entry name" value="Transketolase-like_Pyr-bd"/>
</dbReference>
<reference evidence="19 20" key="1">
    <citation type="submission" date="2019-09" db="EMBL/GenBank/DDBJ databases">
        <title>Prevalence, distribution, and phylogeny of type two toxin-antitoxin genes possessed by Cronobacter species where C. sakazakii homologs follow sequence type lineages.</title>
        <authorList>
            <person name="Finkelstein S."/>
            <person name="Negrete F."/>
            <person name="Jang H."/>
            <person name="Gopinath G.R."/>
            <person name="Tall B.D."/>
        </authorList>
    </citation>
    <scope>NUCLEOTIDE SEQUENCE [LARGE SCALE GENOMIC DNA]</scope>
    <source>
        <strain evidence="19 20">MOD1_Comp4</strain>
    </source>
</reference>